<dbReference type="PROSITE" id="PS50931">
    <property type="entry name" value="HTH_LYSR"/>
    <property type="match status" value="1"/>
</dbReference>
<dbReference type="SUPFAM" id="SSF53850">
    <property type="entry name" value="Periplasmic binding protein-like II"/>
    <property type="match status" value="1"/>
</dbReference>
<dbReference type="Pfam" id="PF00126">
    <property type="entry name" value="HTH_1"/>
    <property type="match status" value="1"/>
</dbReference>
<keyword evidence="4" id="KW-0804">Transcription</keyword>
<dbReference type="PANTHER" id="PTHR30126:SF40">
    <property type="entry name" value="HTH-TYPE TRANSCRIPTIONAL REGULATOR GLTR"/>
    <property type="match status" value="1"/>
</dbReference>
<dbReference type="SUPFAM" id="SSF46785">
    <property type="entry name" value="Winged helix' DNA-binding domain"/>
    <property type="match status" value="1"/>
</dbReference>
<dbReference type="PRINTS" id="PR00039">
    <property type="entry name" value="HTHLYSR"/>
</dbReference>
<comment type="similarity">
    <text evidence="1">Belongs to the LysR transcriptional regulatory family.</text>
</comment>
<evidence type="ECO:0000256" key="2">
    <source>
        <dbReference type="ARBA" id="ARBA00023015"/>
    </source>
</evidence>
<dbReference type="GO" id="GO:0003700">
    <property type="term" value="F:DNA-binding transcription factor activity"/>
    <property type="evidence" value="ECO:0007669"/>
    <property type="project" value="InterPro"/>
</dbReference>
<dbReference type="PANTHER" id="PTHR30126">
    <property type="entry name" value="HTH-TYPE TRANSCRIPTIONAL REGULATOR"/>
    <property type="match status" value="1"/>
</dbReference>
<evidence type="ECO:0000256" key="4">
    <source>
        <dbReference type="ARBA" id="ARBA00023163"/>
    </source>
</evidence>
<dbReference type="InterPro" id="IPR000847">
    <property type="entry name" value="LysR_HTH_N"/>
</dbReference>
<proteinExistence type="inferred from homology"/>
<protein>
    <submittedName>
        <fullName evidence="6">DNA-binding transcriptional regulator, LysR family</fullName>
    </submittedName>
</protein>
<keyword evidence="3 6" id="KW-0238">DNA-binding</keyword>
<dbReference type="InterPro" id="IPR036390">
    <property type="entry name" value="WH_DNA-bd_sf"/>
</dbReference>
<dbReference type="Proteomes" id="UP000199309">
    <property type="component" value="Unassembled WGS sequence"/>
</dbReference>
<dbReference type="Gene3D" id="1.10.10.10">
    <property type="entry name" value="Winged helix-like DNA-binding domain superfamily/Winged helix DNA-binding domain"/>
    <property type="match status" value="1"/>
</dbReference>
<dbReference type="GO" id="GO:0000976">
    <property type="term" value="F:transcription cis-regulatory region binding"/>
    <property type="evidence" value="ECO:0007669"/>
    <property type="project" value="TreeGrafter"/>
</dbReference>
<evidence type="ECO:0000313" key="6">
    <source>
        <dbReference type="EMBL" id="SDN10903.1"/>
    </source>
</evidence>
<dbReference type="Pfam" id="PF03466">
    <property type="entry name" value="LysR_substrate"/>
    <property type="match status" value="1"/>
</dbReference>
<dbReference type="InterPro" id="IPR005119">
    <property type="entry name" value="LysR_subst-bd"/>
</dbReference>
<keyword evidence="7" id="KW-1185">Reference proteome</keyword>
<keyword evidence="2" id="KW-0805">Transcription regulation</keyword>
<name>A0A1G9YQW5_9FIRM</name>
<evidence type="ECO:0000259" key="5">
    <source>
        <dbReference type="PROSITE" id="PS50931"/>
    </source>
</evidence>
<evidence type="ECO:0000256" key="3">
    <source>
        <dbReference type="ARBA" id="ARBA00023125"/>
    </source>
</evidence>
<dbReference type="InterPro" id="IPR036388">
    <property type="entry name" value="WH-like_DNA-bd_sf"/>
</dbReference>
<dbReference type="STRING" id="349095.SAMN05660299_02127"/>
<dbReference type="RefSeq" id="WP_218118781.1">
    <property type="nucleotide sequence ID" value="NZ_FNHQ01000024.1"/>
</dbReference>
<evidence type="ECO:0000313" key="7">
    <source>
        <dbReference type="Proteomes" id="UP000199309"/>
    </source>
</evidence>
<sequence length="323" mass="37599">MNTELIETFITVANSNNITKSAALLHVSQATVSHRIKQLETKMGVSLLVRHKGSKQTELTLAGKNFLPLAQTWLNLSHEIDAFQSRPQAMELTIGLVNSANNYLFPEFYTQLKKDVLDWHLTIKTMHTPEIYEQVRLNMIDIGFPLAEQVIPGINVKKVHTEKLMIVSKNQIKDKATLMPIDLDTNNQIYINWGPDYRHWHNRFFPPSGTPKFSIDMIKVALDLLDEKSWFFAPYSICQHLQYNHNCYISKLALDTPSRNLYMITSRLTEQTKRRQIVLFKHKILQYIRKREDYIQTMLDNCSPYGTKKHSYAAYIHEFEPSE</sequence>
<feature type="domain" description="HTH lysR-type" evidence="5">
    <location>
        <begin position="1"/>
        <end position="57"/>
    </location>
</feature>
<evidence type="ECO:0000256" key="1">
    <source>
        <dbReference type="ARBA" id="ARBA00009437"/>
    </source>
</evidence>
<accession>A0A1G9YQW5</accession>
<organism evidence="6 7">
    <name type="scientific">Megasphaera paucivorans</name>
    <dbReference type="NCBI Taxonomy" id="349095"/>
    <lineage>
        <taxon>Bacteria</taxon>
        <taxon>Bacillati</taxon>
        <taxon>Bacillota</taxon>
        <taxon>Negativicutes</taxon>
        <taxon>Veillonellales</taxon>
        <taxon>Veillonellaceae</taxon>
        <taxon>Megasphaera</taxon>
    </lineage>
</organism>
<dbReference type="AlphaFoldDB" id="A0A1G9YQW5"/>
<dbReference type="Gene3D" id="3.40.190.10">
    <property type="entry name" value="Periplasmic binding protein-like II"/>
    <property type="match status" value="2"/>
</dbReference>
<dbReference type="EMBL" id="FNHQ01000024">
    <property type="protein sequence ID" value="SDN10903.1"/>
    <property type="molecule type" value="Genomic_DNA"/>
</dbReference>
<gene>
    <name evidence="6" type="ORF">SAMN05660299_02127</name>
</gene>
<reference evidence="6 7" key="1">
    <citation type="submission" date="2016-10" db="EMBL/GenBank/DDBJ databases">
        <authorList>
            <person name="de Groot N.N."/>
        </authorList>
    </citation>
    <scope>NUCLEOTIDE SEQUENCE [LARGE SCALE GENOMIC DNA]</scope>
    <source>
        <strain evidence="6 7">DSM 16981</strain>
    </source>
</reference>